<evidence type="ECO:0000313" key="2">
    <source>
        <dbReference type="EMBL" id="GAA4929309.1"/>
    </source>
</evidence>
<dbReference type="Proteomes" id="UP001499993">
    <property type="component" value="Unassembled WGS sequence"/>
</dbReference>
<organism evidence="2 3">
    <name type="scientific">Streptomonospora halophila</name>
    <dbReference type="NCBI Taxonomy" id="427369"/>
    <lineage>
        <taxon>Bacteria</taxon>
        <taxon>Bacillati</taxon>
        <taxon>Actinomycetota</taxon>
        <taxon>Actinomycetes</taxon>
        <taxon>Streptosporangiales</taxon>
        <taxon>Nocardiopsidaceae</taxon>
        <taxon>Streptomonospora</taxon>
    </lineage>
</organism>
<keyword evidence="3" id="KW-1185">Reference proteome</keyword>
<gene>
    <name evidence="2" type="ORF">GCM10023224_06010</name>
</gene>
<feature type="region of interest" description="Disordered" evidence="1">
    <location>
        <begin position="86"/>
        <end position="111"/>
    </location>
</feature>
<feature type="region of interest" description="Disordered" evidence="1">
    <location>
        <begin position="1"/>
        <end position="20"/>
    </location>
</feature>
<dbReference type="EMBL" id="BAABIK010000002">
    <property type="protein sequence ID" value="GAA4929309.1"/>
    <property type="molecule type" value="Genomic_DNA"/>
</dbReference>
<name>A0ABP9G8X7_9ACTN</name>
<accession>A0ABP9G8X7</accession>
<reference evidence="3" key="1">
    <citation type="journal article" date="2019" name="Int. J. Syst. Evol. Microbiol.">
        <title>The Global Catalogue of Microorganisms (GCM) 10K type strain sequencing project: providing services to taxonomists for standard genome sequencing and annotation.</title>
        <authorList>
            <consortium name="The Broad Institute Genomics Platform"/>
            <consortium name="The Broad Institute Genome Sequencing Center for Infectious Disease"/>
            <person name="Wu L."/>
            <person name="Ma J."/>
        </authorList>
    </citation>
    <scope>NUCLEOTIDE SEQUENCE [LARGE SCALE GENOMIC DNA]</scope>
    <source>
        <strain evidence="3">JCM 18123</strain>
    </source>
</reference>
<evidence type="ECO:0000256" key="1">
    <source>
        <dbReference type="SAM" id="MobiDB-lite"/>
    </source>
</evidence>
<evidence type="ECO:0000313" key="3">
    <source>
        <dbReference type="Proteomes" id="UP001499993"/>
    </source>
</evidence>
<proteinExistence type="predicted"/>
<comment type="caution">
    <text evidence="2">The sequence shown here is derived from an EMBL/GenBank/DDBJ whole genome shotgun (WGS) entry which is preliminary data.</text>
</comment>
<protein>
    <submittedName>
        <fullName evidence="2">Uncharacterized protein</fullName>
    </submittedName>
</protein>
<sequence length="111" mass="11881">MTGHRSLLHQTPTRDLKSIPPMRRDYAPFGFFVTVVDGLVRRGLDGFARNGRGLTGPWRGESDANGNPVSKRAICAGVIGCRYPPCADRSSGRPPTPGGHRPAARTTPASV</sequence>